<name>A0ABD6BJA5_9EURY</name>
<dbReference type="RefSeq" id="WP_390288792.1">
    <property type="nucleotide sequence ID" value="NZ_JBHUDI010000009.1"/>
</dbReference>
<sequence length="63" mass="6519">MILILGFVFYLVGIYFGAATIGIEGDSLMAIDLISTVMKETGTACGTLGGITTLINGGFEGRN</sequence>
<comment type="caution">
    <text evidence="1">The sequence shown here is derived from an EMBL/GenBank/DDBJ whole genome shotgun (WGS) entry which is preliminary data.</text>
</comment>
<dbReference type="EMBL" id="JBHUDI010000009">
    <property type="protein sequence ID" value="MFD1564859.1"/>
    <property type="molecule type" value="Genomic_DNA"/>
</dbReference>
<evidence type="ECO:0000313" key="1">
    <source>
        <dbReference type="EMBL" id="MFD1564859.1"/>
    </source>
</evidence>
<keyword evidence="2" id="KW-1185">Reference proteome</keyword>
<evidence type="ECO:0000313" key="2">
    <source>
        <dbReference type="Proteomes" id="UP001597076"/>
    </source>
</evidence>
<protein>
    <submittedName>
        <fullName evidence="1">Uncharacterized protein</fullName>
    </submittedName>
</protein>
<accession>A0ABD6BJA5</accession>
<proteinExistence type="predicted"/>
<gene>
    <name evidence="1" type="ORF">ACFR99_15070</name>
</gene>
<dbReference type="AlphaFoldDB" id="A0ABD6BJA5"/>
<organism evidence="1 2">
    <name type="scientific">Haloarchaeobius amylolyticus</name>
    <dbReference type="NCBI Taxonomy" id="1198296"/>
    <lineage>
        <taxon>Archaea</taxon>
        <taxon>Methanobacteriati</taxon>
        <taxon>Methanobacteriota</taxon>
        <taxon>Stenosarchaea group</taxon>
        <taxon>Halobacteria</taxon>
        <taxon>Halobacteriales</taxon>
        <taxon>Halorubellaceae</taxon>
        <taxon>Haloarchaeobius</taxon>
    </lineage>
</organism>
<reference evidence="1 2" key="1">
    <citation type="journal article" date="2019" name="Int. J. Syst. Evol. Microbiol.">
        <title>The Global Catalogue of Microorganisms (GCM) 10K type strain sequencing project: providing services to taxonomists for standard genome sequencing and annotation.</title>
        <authorList>
            <consortium name="The Broad Institute Genomics Platform"/>
            <consortium name="The Broad Institute Genome Sequencing Center for Infectious Disease"/>
            <person name="Wu L."/>
            <person name="Ma J."/>
        </authorList>
    </citation>
    <scope>NUCLEOTIDE SEQUENCE [LARGE SCALE GENOMIC DNA]</scope>
    <source>
        <strain evidence="1 2">CGMCC 1.12230</strain>
    </source>
</reference>
<dbReference type="Proteomes" id="UP001597076">
    <property type="component" value="Unassembled WGS sequence"/>
</dbReference>